<keyword evidence="4" id="KW-1185">Reference proteome</keyword>
<evidence type="ECO:0000313" key="3">
    <source>
        <dbReference type="EMBL" id="ONI25201.1"/>
    </source>
</evidence>
<proteinExistence type="predicted"/>
<reference evidence="3 4" key="1">
    <citation type="journal article" date="2013" name="Nat. Genet.">
        <title>The high-quality draft genome of peach (Prunus persica) identifies unique patterns of genetic diversity, domestication and genome evolution.</title>
        <authorList>
            <consortium name="International Peach Genome Initiative"/>
            <person name="Verde I."/>
            <person name="Abbott A.G."/>
            <person name="Scalabrin S."/>
            <person name="Jung S."/>
            <person name="Shu S."/>
            <person name="Marroni F."/>
            <person name="Zhebentyayeva T."/>
            <person name="Dettori M.T."/>
            <person name="Grimwood J."/>
            <person name="Cattonaro F."/>
            <person name="Zuccolo A."/>
            <person name="Rossini L."/>
            <person name="Jenkins J."/>
            <person name="Vendramin E."/>
            <person name="Meisel L.A."/>
            <person name="Decroocq V."/>
            <person name="Sosinski B."/>
            <person name="Prochnik S."/>
            <person name="Mitros T."/>
            <person name="Policriti A."/>
            <person name="Cipriani G."/>
            <person name="Dondini L."/>
            <person name="Ficklin S."/>
            <person name="Goodstein D.M."/>
            <person name="Xuan P."/>
            <person name="Del Fabbro C."/>
            <person name="Aramini V."/>
            <person name="Copetti D."/>
            <person name="Gonzalez S."/>
            <person name="Horner D.S."/>
            <person name="Falchi R."/>
            <person name="Lucas S."/>
            <person name="Mica E."/>
            <person name="Maldonado J."/>
            <person name="Lazzari B."/>
            <person name="Bielenberg D."/>
            <person name="Pirona R."/>
            <person name="Miculan M."/>
            <person name="Barakat A."/>
            <person name="Testolin R."/>
            <person name="Stella A."/>
            <person name="Tartarini S."/>
            <person name="Tonutti P."/>
            <person name="Arus P."/>
            <person name="Orellana A."/>
            <person name="Wells C."/>
            <person name="Main D."/>
            <person name="Vizzotto G."/>
            <person name="Silva H."/>
            <person name="Salamini F."/>
            <person name="Schmutz J."/>
            <person name="Morgante M."/>
            <person name="Rokhsar D.S."/>
        </authorList>
    </citation>
    <scope>NUCLEOTIDE SEQUENCE [LARGE SCALE GENOMIC DNA]</scope>
    <source>
        <strain evidence="4">cv. Nemared</strain>
    </source>
</reference>
<accession>A0A251QN18</accession>
<feature type="transmembrane region" description="Helical" evidence="2">
    <location>
        <begin position="67"/>
        <end position="88"/>
    </location>
</feature>
<feature type="region of interest" description="Disordered" evidence="1">
    <location>
        <begin position="1"/>
        <end position="20"/>
    </location>
</feature>
<name>A0A251QN18_PRUPE</name>
<dbReference type="Proteomes" id="UP000006882">
    <property type="component" value="Chromosome G2"/>
</dbReference>
<dbReference type="Gramene" id="ONI25201">
    <property type="protein sequence ID" value="ONI25201"/>
    <property type="gene ID" value="PRUPE_2G288300"/>
</dbReference>
<feature type="transmembrane region" description="Helical" evidence="2">
    <location>
        <begin position="28"/>
        <end position="47"/>
    </location>
</feature>
<evidence type="ECO:0000256" key="1">
    <source>
        <dbReference type="SAM" id="MobiDB-lite"/>
    </source>
</evidence>
<organism evidence="3 4">
    <name type="scientific">Prunus persica</name>
    <name type="common">Peach</name>
    <name type="synonym">Amygdalus persica</name>
    <dbReference type="NCBI Taxonomy" id="3760"/>
    <lineage>
        <taxon>Eukaryota</taxon>
        <taxon>Viridiplantae</taxon>
        <taxon>Streptophyta</taxon>
        <taxon>Embryophyta</taxon>
        <taxon>Tracheophyta</taxon>
        <taxon>Spermatophyta</taxon>
        <taxon>Magnoliopsida</taxon>
        <taxon>eudicotyledons</taxon>
        <taxon>Gunneridae</taxon>
        <taxon>Pentapetalae</taxon>
        <taxon>rosids</taxon>
        <taxon>fabids</taxon>
        <taxon>Rosales</taxon>
        <taxon>Rosaceae</taxon>
        <taxon>Amygdaloideae</taxon>
        <taxon>Amygdaleae</taxon>
        <taxon>Prunus</taxon>
    </lineage>
</organism>
<keyword evidence="2" id="KW-0812">Transmembrane</keyword>
<keyword evidence="2" id="KW-1133">Transmembrane helix</keyword>
<keyword evidence="2" id="KW-0472">Membrane</keyword>
<sequence length="89" mass="9849">MMNMCMRSKDTGEGGRESNRQKWTTKSAFCIVAGIIGAGQLASGLSFEVFFKAPLIVPLSKLCMPIVIANFIFFYFIKCTNCLCLLIIV</sequence>
<feature type="compositionally biased region" description="Basic and acidic residues" evidence="1">
    <location>
        <begin position="7"/>
        <end position="20"/>
    </location>
</feature>
<dbReference type="AlphaFoldDB" id="A0A251QN18"/>
<evidence type="ECO:0000256" key="2">
    <source>
        <dbReference type="SAM" id="Phobius"/>
    </source>
</evidence>
<gene>
    <name evidence="3" type="ORF">PRUPE_2G288300</name>
</gene>
<evidence type="ECO:0000313" key="4">
    <source>
        <dbReference type="Proteomes" id="UP000006882"/>
    </source>
</evidence>
<dbReference type="EMBL" id="CM007652">
    <property type="protein sequence ID" value="ONI25201.1"/>
    <property type="molecule type" value="Genomic_DNA"/>
</dbReference>
<protein>
    <submittedName>
        <fullName evidence="3">Uncharacterized protein</fullName>
    </submittedName>
</protein>